<dbReference type="AlphaFoldDB" id="A0A2K3JWZ8"/>
<protein>
    <submittedName>
        <fullName evidence="1">Uncharacterized protein</fullName>
    </submittedName>
</protein>
<reference evidence="1 2" key="2">
    <citation type="journal article" date="2017" name="Front. Plant Sci.">
        <title>Gene Classification and Mining of Molecular Markers Useful in Red Clover (Trifolium pratense) Breeding.</title>
        <authorList>
            <person name="Istvanek J."/>
            <person name="Dluhosova J."/>
            <person name="Dluhos P."/>
            <person name="Patkova L."/>
            <person name="Nedelnik J."/>
            <person name="Repkova J."/>
        </authorList>
    </citation>
    <scope>NUCLEOTIDE SEQUENCE [LARGE SCALE GENOMIC DNA]</scope>
    <source>
        <strain evidence="2">cv. Tatra</strain>
        <tissue evidence="1">Young leaves</tissue>
    </source>
</reference>
<proteinExistence type="predicted"/>
<gene>
    <name evidence="1" type="ORF">L195_g050975</name>
</gene>
<name>A0A2K3JWZ8_TRIPR</name>
<dbReference type="EMBL" id="ASHM01078871">
    <property type="protein sequence ID" value="PNX58567.1"/>
    <property type="molecule type" value="Genomic_DNA"/>
</dbReference>
<reference evidence="1 2" key="1">
    <citation type="journal article" date="2014" name="Am. J. Bot.">
        <title>Genome assembly and annotation for red clover (Trifolium pratense; Fabaceae).</title>
        <authorList>
            <person name="Istvanek J."/>
            <person name="Jaros M."/>
            <person name="Krenek A."/>
            <person name="Repkova J."/>
        </authorList>
    </citation>
    <scope>NUCLEOTIDE SEQUENCE [LARGE SCALE GENOMIC DNA]</scope>
    <source>
        <strain evidence="2">cv. Tatra</strain>
        <tissue evidence="1">Young leaves</tissue>
    </source>
</reference>
<dbReference type="Proteomes" id="UP000236291">
    <property type="component" value="Unassembled WGS sequence"/>
</dbReference>
<organism evidence="1 2">
    <name type="scientific">Trifolium pratense</name>
    <name type="common">Red clover</name>
    <dbReference type="NCBI Taxonomy" id="57577"/>
    <lineage>
        <taxon>Eukaryota</taxon>
        <taxon>Viridiplantae</taxon>
        <taxon>Streptophyta</taxon>
        <taxon>Embryophyta</taxon>
        <taxon>Tracheophyta</taxon>
        <taxon>Spermatophyta</taxon>
        <taxon>Magnoliopsida</taxon>
        <taxon>eudicotyledons</taxon>
        <taxon>Gunneridae</taxon>
        <taxon>Pentapetalae</taxon>
        <taxon>rosids</taxon>
        <taxon>fabids</taxon>
        <taxon>Fabales</taxon>
        <taxon>Fabaceae</taxon>
        <taxon>Papilionoideae</taxon>
        <taxon>50 kb inversion clade</taxon>
        <taxon>NPAAA clade</taxon>
        <taxon>Hologalegina</taxon>
        <taxon>IRL clade</taxon>
        <taxon>Trifolieae</taxon>
        <taxon>Trifolium</taxon>
    </lineage>
</organism>
<evidence type="ECO:0000313" key="1">
    <source>
        <dbReference type="EMBL" id="PNX58567.1"/>
    </source>
</evidence>
<accession>A0A2K3JWZ8</accession>
<evidence type="ECO:0000313" key="2">
    <source>
        <dbReference type="Proteomes" id="UP000236291"/>
    </source>
</evidence>
<comment type="caution">
    <text evidence="1">The sequence shown here is derived from an EMBL/GenBank/DDBJ whole genome shotgun (WGS) entry which is preliminary data.</text>
</comment>
<sequence>MRRVGCCAANLYIKDEACTPNPHTISSPYFSIAAGKKCLIGNSSTLDTVLSAFSQGNELHVIVEKWIIMLLPFSYLMIEIASIDN</sequence>